<dbReference type="GO" id="GO:0051920">
    <property type="term" value="F:peroxiredoxin activity"/>
    <property type="evidence" value="ECO:0007669"/>
    <property type="project" value="InterPro"/>
</dbReference>
<organism evidence="2 3">
    <name type="scientific">Rasamsonia emersonii (strain ATCC 16479 / CBS 393.64 / IMI 116815)</name>
    <dbReference type="NCBI Taxonomy" id="1408163"/>
    <lineage>
        <taxon>Eukaryota</taxon>
        <taxon>Fungi</taxon>
        <taxon>Dikarya</taxon>
        <taxon>Ascomycota</taxon>
        <taxon>Pezizomycotina</taxon>
        <taxon>Eurotiomycetes</taxon>
        <taxon>Eurotiomycetidae</taxon>
        <taxon>Eurotiales</taxon>
        <taxon>Trichocomaceae</taxon>
        <taxon>Rasamsonia</taxon>
    </lineage>
</organism>
<dbReference type="InterPro" id="IPR029032">
    <property type="entry name" value="AhpD-like"/>
</dbReference>
<dbReference type="InterPro" id="IPR004675">
    <property type="entry name" value="AhpD_core"/>
</dbReference>
<dbReference type="OrthoDB" id="5423535at2759"/>
<dbReference type="InterPro" id="IPR010195">
    <property type="entry name" value="Uncharacterised_peroxidase-rel"/>
</dbReference>
<dbReference type="Gene3D" id="1.20.1290.10">
    <property type="entry name" value="AhpD-like"/>
    <property type="match status" value="1"/>
</dbReference>
<dbReference type="Proteomes" id="UP000053958">
    <property type="component" value="Unassembled WGS sequence"/>
</dbReference>
<feature type="domain" description="Carboxymuconolactone decarboxylase-like" evidence="1">
    <location>
        <begin position="73"/>
        <end position="156"/>
    </location>
</feature>
<keyword evidence="3" id="KW-1185">Reference proteome</keyword>
<comment type="caution">
    <text evidence="2">The sequence shown here is derived from an EMBL/GenBank/DDBJ whole genome shotgun (WGS) entry which is preliminary data.</text>
</comment>
<sequence length="213" mass="23908">MQPLLKQLARPLASSGGQFLCRSAVSSFQRTLPLSRTISRLRVPSESELPESTRQLISKHHGDNWARAFAVNPDTIRRFVTYYEDIFGTKTRLPLQERELLAVVTSAANGCGFCQANHTLGLAAASNDKLRAKRIALDHHLVDLTERERALADLAEKLTLTPRKIGQEDFDRLRKVGLSDEDILEAVETVSWFNHSNRITIALGVVPDARYFE</sequence>
<dbReference type="AlphaFoldDB" id="A0A0F4YTB9"/>
<dbReference type="InterPro" id="IPR003779">
    <property type="entry name" value="CMD-like"/>
</dbReference>
<dbReference type="PANTHER" id="PTHR35446">
    <property type="entry name" value="SI:CH211-175M2.5"/>
    <property type="match status" value="1"/>
</dbReference>
<dbReference type="SUPFAM" id="SSF69118">
    <property type="entry name" value="AhpD-like"/>
    <property type="match status" value="1"/>
</dbReference>
<dbReference type="Pfam" id="PF02627">
    <property type="entry name" value="CMD"/>
    <property type="match status" value="1"/>
</dbReference>
<dbReference type="NCBIfam" id="TIGR01926">
    <property type="entry name" value="peroxid_rel"/>
    <property type="match status" value="1"/>
</dbReference>
<reference evidence="2 3" key="1">
    <citation type="submission" date="2015-04" db="EMBL/GenBank/DDBJ databases">
        <authorList>
            <person name="Heijne W.H."/>
            <person name="Fedorova N.D."/>
            <person name="Nierman W.C."/>
            <person name="Vollebregt A.W."/>
            <person name="Zhao Z."/>
            <person name="Wu L."/>
            <person name="Kumar M."/>
            <person name="Stam H."/>
            <person name="van den Berg M.A."/>
            <person name="Pel H.J."/>
        </authorList>
    </citation>
    <scope>NUCLEOTIDE SEQUENCE [LARGE SCALE GENOMIC DNA]</scope>
    <source>
        <strain evidence="2 3">CBS 393.64</strain>
    </source>
</reference>
<dbReference type="PANTHER" id="PTHR35446:SF2">
    <property type="entry name" value="CARBOXYMUCONOLACTONE DECARBOXYLASE-LIKE DOMAIN-CONTAINING PROTEIN"/>
    <property type="match status" value="1"/>
</dbReference>
<evidence type="ECO:0000259" key="1">
    <source>
        <dbReference type="Pfam" id="PF02627"/>
    </source>
</evidence>
<dbReference type="EMBL" id="LASV01000180">
    <property type="protein sequence ID" value="KKA21537.1"/>
    <property type="molecule type" value="Genomic_DNA"/>
</dbReference>
<dbReference type="GeneID" id="25316756"/>
<proteinExistence type="predicted"/>
<name>A0A0F4YTB9_RASE3</name>
<dbReference type="NCBIfam" id="TIGR00778">
    <property type="entry name" value="ahpD_dom"/>
    <property type="match status" value="1"/>
</dbReference>
<gene>
    <name evidence="2" type="ORF">T310_4408</name>
</gene>
<accession>A0A0F4YTB9</accession>
<dbReference type="RefSeq" id="XP_013328149.1">
    <property type="nucleotide sequence ID" value="XM_013472695.1"/>
</dbReference>
<evidence type="ECO:0000313" key="2">
    <source>
        <dbReference type="EMBL" id="KKA21537.1"/>
    </source>
</evidence>
<evidence type="ECO:0000313" key="3">
    <source>
        <dbReference type="Proteomes" id="UP000053958"/>
    </source>
</evidence>
<protein>
    <recommendedName>
        <fullName evidence="1">Carboxymuconolactone decarboxylase-like domain-containing protein</fullName>
    </recommendedName>
</protein>